<dbReference type="Proteomes" id="UP000660262">
    <property type="component" value="Unassembled WGS sequence"/>
</dbReference>
<proteinExistence type="inferred from homology"/>
<evidence type="ECO:0000256" key="2">
    <source>
        <dbReference type="ARBA" id="ARBA00022741"/>
    </source>
</evidence>
<keyword evidence="4 8" id="KW-0238">DNA-binding</keyword>
<dbReference type="GO" id="GO:0006310">
    <property type="term" value="P:DNA recombination"/>
    <property type="evidence" value="ECO:0007669"/>
    <property type="project" value="UniProtKB-KW"/>
</dbReference>
<feature type="region of interest" description="Disordered" evidence="9">
    <location>
        <begin position="23"/>
        <end position="57"/>
    </location>
</feature>
<comment type="function">
    <text evidence="6">Involved in recombination ability and DNA strand transfer activity.</text>
</comment>
<dbReference type="SMART" id="SM00382">
    <property type="entry name" value="AAA"/>
    <property type="match status" value="1"/>
</dbReference>
<evidence type="ECO:0000256" key="6">
    <source>
        <dbReference type="ARBA" id="ARBA00056887"/>
    </source>
</evidence>
<feature type="compositionally biased region" description="Low complexity" evidence="9">
    <location>
        <begin position="44"/>
        <end position="57"/>
    </location>
</feature>
<dbReference type="Pfam" id="PF21096">
    <property type="entry name" value="RecA_C"/>
    <property type="match status" value="1"/>
</dbReference>
<dbReference type="Pfam" id="PF00154">
    <property type="entry name" value="RecA_N"/>
    <property type="match status" value="1"/>
</dbReference>
<dbReference type="PRINTS" id="PR00142">
    <property type="entry name" value="RECA"/>
</dbReference>
<comment type="similarity">
    <text evidence="1 7">Belongs to the RecA family.</text>
</comment>
<dbReference type="SUPFAM" id="SSF52540">
    <property type="entry name" value="P-loop containing nucleoside triphosphate hydrolases"/>
    <property type="match status" value="1"/>
</dbReference>
<keyword evidence="3 7" id="KW-0067">ATP-binding</keyword>
<name>A0A830H8P3_9CHLO</name>
<evidence type="ECO:0000313" key="13">
    <source>
        <dbReference type="Proteomes" id="UP000660262"/>
    </source>
</evidence>
<dbReference type="Gene3D" id="3.40.50.300">
    <property type="entry name" value="P-loop containing nucleotide triphosphate hydrolases"/>
    <property type="match status" value="1"/>
</dbReference>
<sequence>MLVRHVNMRGACSCSRPLRASSSREDKIHCPKGLVNQRLRPPQAKASSKADSSADSSEASARAAALARVLDEIDGTFGRGTIMRLGDATRAKVETVPSGALTLDAALGGGYPKGRIIEVYGPESAGKTTLALHAMAEVQRRGGSAALIDAEHAFDPKYSARLGVDVDSLIICQPESGEMALQVVDQLVRSSAVDIVCVDSVAALVPRAEIEGEIGAVQIGAQARLMSQALRKITTNASRAGCTVVFINQLRHKIGVLFGSPEVTSGGNALKFYASVRLDIRRRETLKGSDGKERGIKARVKVVKNKVAPPYRIAEVDILFNKGICRAGAVLDAAEAAGIVLRKGAWYSYVLPDAPTEEPTRLAQGRDRAVEALDADSALLTSLESAVRAYLRSSDDAGANPWDEDSDDGSASFADETPARSSSASS</sequence>
<dbReference type="PROSITE" id="PS50162">
    <property type="entry name" value="RECA_2"/>
    <property type="match status" value="1"/>
</dbReference>
<dbReference type="GO" id="GO:0140664">
    <property type="term" value="F:ATP-dependent DNA damage sensor activity"/>
    <property type="evidence" value="ECO:0007669"/>
    <property type="project" value="InterPro"/>
</dbReference>
<dbReference type="InterPro" id="IPR003593">
    <property type="entry name" value="AAA+_ATPase"/>
</dbReference>
<dbReference type="InterPro" id="IPR023400">
    <property type="entry name" value="RecA_C_sf"/>
</dbReference>
<reference evidence="12" key="1">
    <citation type="submission" date="2020-10" db="EMBL/GenBank/DDBJ databases">
        <title>Unveiling of a novel bifunctional photoreceptor, Dualchrome1, isolated from a cosmopolitan green alga.</title>
        <authorList>
            <person name="Suzuki S."/>
            <person name="Kawachi M."/>
        </authorList>
    </citation>
    <scope>NUCLEOTIDE SEQUENCE</scope>
    <source>
        <strain evidence="12">NIES 2893</strain>
    </source>
</reference>
<evidence type="ECO:0000256" key="4">
    <source>
        <dbReference type="ARBA" id="ARBA00023125"/>
    </source>
</evidence>
<dbReference type="CDD" id="cd00983">
    <property type="entry name" value="RecA"/>
    <property type="match status" value="1"/>
</dbReference>
<dbReference type="SUPFAM" id="SSF54752">
    <property type="entry name" value="RecA protein, C-terminal domain"/>
    <property type="match status" value="1"/>
</dbReference>
<keyword evidence="8" id="KW-0227">DNA damage</keyword>
<evidence type="ECO:0000259" key="10">
    <source>
        <dbReference type="PROSITE" id="PS50162"/>
    </source>
</evidence>
<feature type="region of interest" description="Disordered" evidence="9">
    <location>
        <begin position="394"/>
        <end position="426"/>
    </location>
</feature>
<dbReference type="GO" id="GO:0006281">
    <property type="term" value="P:DNA repair"/>
    <property type="evidence" value="ECO:0007669"/>
    <property type="project" value="InterPro"/>
</dbReference>
<feature type="domain" description="RecA family profile 2" evidence="11">
    <location>
        <begin position="255"/>
        <end position="329"/>
    </location>
</feature>
<dbReference type="HAMAP" id="MF_00268">
    <property type="entry name" value="RecA"/>
    <property type="match status" value="1"/>
</dbReference>
<evidence type="ECO:0000256" key="8">
    <source>
        <dbReference type="RuleBase" id="RU004527"/>
    </source>
</evidence>
<dbReference type="InterPro" id="IPR020584">
    <property type="entry name" value="DNA_recomb/repair_RecA_CS"/>
</dbReference>
<evidence type="ECO:0000256" key="5">
    <source>
        <dbReference type="ARBA" id="ARBA00023172"/>
    </source>
</evidence>
<dbReference type="PROSITE" id="PS00321">
    <property type="entry name" value="RECA_1"/>
    <property type="match status" value="1"/>
</dbReference>
<dbReference type="GO" id="GO:0003697">
    <property type="term" value="F:single-stranded DNA binding"/>
    <property type="evidence" value="ECO:0007669"/>
    <property type="project" value="InterPro"/>
</dbReference>
<dbReference type="FunFam" id="3.40.50.300:FF:000087">
    <property type="entry name" value="Recombinase RecA"/>
    <property type="match status" value="1"/>
</dbReference>
<dbReference type="InterPro" id="IPR049428">
    <property type="entry name" value="RecA-like_N"/>
</dbReference>
<evidence type="ECO:0000256" key="3">
    <source>
        <dbReference type="ARBA" id="ARBA00022840"/>
    </source>
</evidence>
<evidence type="ECO:0000256" key="1">
    <source>
        <dbReference type="ARBA" id="ARBA00009391"/>
    </source>
</evidence>
<dbReference type="AlphaFoldDB" id="A0A830H8P3"/>
<organism evidence="12 13">
    <name type="scientific">Pycnococcus provasolii</name>
    <dbReference type="NCBI Taxonomy" id="41880"/>
    <lineage>
        <taxon>Eukaryota</taxon>
        <taxon>Viridiplantae</taxon>
        <taxon>Chlorophyta</taxon>
        <taxon>Pseudoscourfieldiophyceae</taxon>
        <taxon>Pseudoscourfieldiales</taxon>
        <taxon>Pycnococcaceae</taxon>
        <taxon>Pycnococcus</taxon>
    </lineage>
</organism>
<evidence type="ECO:0000256" key="7">
    <source>
        <dbReference type="RuleBase" id="RU003422"/>
    </source>
</evidence>
<dbReference type="InterPro" id="IPR013765">
    <property type="entry name" value="DNA_recomb/repair_RecA"/>
</dbReference>
<keyword evidence="13" id="KW-1185">Reference proteome</keyword>
<feature type="domain" description="RecA family profile 1" evidence="10">
    <location>
        <begin position="92"/>
        <end position="250"/>
    </location>
</feature>
<dbReference type="InterPro" id="IPR020587">
    <property type="entry name" value="RecA_monomer-monomer_interface"/>
</dbReference>
<keyword evidence="2 7" id="KW-0547">Nucleotide-binding</keyword>
<dbReference type="InterPro" id="IPR049261">
    <property type="entry name" value="RecA-like_C"/>
</dbReference>
<gene>
    <name evidence="12" type="ORF">PPROV_000027300</name>
</gene>
<dbReference type="EMBL" id="BNJQ01000001">
    <property type="protein sequence ID" value="GHP01517.1"/>
    <property type="molecule type" value="Genomic_DNA"/>
</dbReference>
<dbReference type="PANTHER" id="PTHR45900">
    <property type="entry name" value="RECA"/>
    <property type="match status" value="1"/>
</dbReference>
<accession>A0A830H8P3</accession>
<comment type="caution">
    <text evidence="12">The sequence shown here is derived from an EMBL/GenBank/DDBJ whole genome shotgun (WGS) entry which is preliminary data.</text>
</comment>
<evidence type="ECO:0000256" key="9">
    <source>
        <dbReference type="SAM" id="MobiDB-lite"/>
    </source>
</evidence>
<dbReference type="NCBIfam" id="TIGR02012">
    <property type="entry name" value="tigrfam_recA"/>
    <property type="match status" value="1"/>
</dbReference>
<dbReference type="PROSITE" id="PS50163">
    <property type="entry name" value="RECA_3"/>
    <property type="match status" value="1"/>
</dbReference>
<keyword evidence="5 8" id="KW-0233">DNA recombination</keyword>
<dbReference type="PANTHER" id="PTHR45900:SF1">
    <property type="entry name" value="MITOCHONDRIAL DNA REPAIR PROTEIN RECA HOMOLOG-RELATED"/>
    <property type="match status" value="1"/>
</dbReference>
<dbReference type="InterPro" id="IPR027417">
    <property type="entry name" value="P-loop_NTPase"/>
</dbReference>
<dbReference type="InterPro" id="IPR020588">
    <property type="entry name" value="RecA_ATP-bd"/>
</dbReference>
<evidence type="ECO:0000313" key="12">
    <source>
        <dbReference type="EMBL" id="GHP01517.1"/>
    </source>
</evidence>
<protein>
    <submittedName>
        <fullName evidence="12">Uncharacterized protein</fullName>
    </submittedName>
</protein>
<dbReference type="GO" id="GO:0005524">
    <property type="term" value="F:ATP binding"/>
    <property type="evidence" value="ECO:0007669"/>
    <property type="project" value="UniProtKB-KW"/>
</dbReference>
<dbReference type="OrthoDB" id="5957327at2759"/>
<evidence type="ECO:0000259" key="11">
    <source>
        <dbReference type="PROSITE" id="PS50163"/>
    </source>
</evidence>